<dbReference type="GO" id="GO:0016758">
    <property type="term" value="F:hexosyltransferase activity"/>
    <property type="evidence" value="ECO:0007669"/>
    <property type="project" value="InterPro"/>
</dbReference>
<dbReference type="EMBL" id="UINC01203888">
    <property type="protein sequence ID" value="SVE24354.1"/>
    <property type="molecule type" value="Genomic_DNA"/>
</dbReference>
<feature type="domain" description="Glycosyl transferase family 28 C-terminal" evidence="1">
    <location>
        <begin position="19"/>
        <end position="138"/>
    </location>
</feature>
<accession>A0A383BWS9</accession>
<feature type="non-terminal residue" evidence="2">
    <location>
        <position position="1"/>
    </location>
</feature>
<dbReference type="PANTHER" id="PTHR21015">
    <property type="entry name" value="UDP-N-ACETYLGLUCOSAMINE--N-ACETYLMURAMYL-(PENTAPEPTIDE) PYROPHOSPHORYL-UNDECAPRENOL N-ACETYLGLUCOSAMINE TRANSFERASE 1"/>
    <property type="match status" value="1"/>
</dbReference>
<proteinExistence type="predicted"/>
<organism evidence="2">
    <name type="scientific">marine metagenome</name>
    <dbReference type="NCBI Taxonomy" id="408172"/>
    <lineage>
        <taxon>unclassified sequences</taxon>
        <taxon>metagenomes</taxon>
        <taxon>ecological metagenomes</taxon>
    </lineage>
</organism>
<dbReference type="SUPFAM" id="SSF53756">
    <property type="entry name" value="UDP-Glycosyltransferase/glycogen phosphorylase"/>
    <property type="match status" value="1"/>
</dbReference>
<evidence type="ECO:0000259" key="1">
    <source>
        <dbReference type="Pfam" id="PF04101"/>
    </source>
</evidence>
<name>A0A383BWS9_9ZZZZ</name>
<protein>
    <recommendedName>
        <fullName evidence="1">Glycosyl transferase family 28 C-terminal domain-containing protein</fullName>
    </recommendedName>
</protein>
<gene>
    <name evidence="2" type="ORF">METZ01_LOCUS477208</name>
</gene>
<dbReference type="Pfam" id="PF04101">
    <property type="entry name" value="Glyco_tran_28_C"/>
    <property type="match status" value="1"/>
</dbReference>
<dbReference type="Gene3D" id="3.40.50.2000">
    <property type="entry name" value="Glycogen Phosphorylase B"/>
    <property type="match status" value="1"/>
</dbReference>
<dbReference type="AlphaFoldDB" id="A0A383BWS9"/>
<reference evidence="2" key="1">
    <citation type="submission" date="2018-05" db="EMBL/GenBank/DDBJ databases">
        <authorList>
            <person name="Lanie J.A."/>
            <person name="Ng W.-L."/>
            <person name="Kazmierczak K.M."/>
            <person name="Andrzejewski T.M."/>
            <person name="Davidsen T.M."/>
            <person name="Wayne K.J."/>
            <person name="Tettelin H."/>
            <person name="Glass J.I."/>
            <person name="Rusch D."/>
            <person name="Podicherti R."/>
            <person name="Tsui H.-C.T."/>
            <person name="Winkler M.E."/>
        </authorList>
    </citation>
    <scope>NUCLEOTIDE SEQUENCE</scope>
</reference>
<evidence type="ECO:0000313" key="2">
    <source>
        <dbReference type="EMBL" id="SVE24354.1"/>
    </source>
</evidence>
<dbReference type="InterPro" id="IPR007235">
    <property type="entry name" value="Glyco_trans_28_C"/>
</dbReference>
<sequence>DNVTVKVLSALNQIDIDGLEIKAVVGASNPHLDSLVKAAEDNKHKIELLQNVSTMPDLMAWADMAISAAGSTCWELAYMGLPAILIITSENQVMNLEFLEKYGAATCVSNKMNISTNLISKIIIQSIMNKELRNNMSNKGKLLVDGNGSERVVKTFQILNKKAKENNERENTTVNI</sequence>
<dbReference type="PANTHER" id="PTHR21015:SF22">
    <property type="entry name" value="GLYCOSYLTRANSFERASE"/>
    <property type="match status" value="1"/>
</dbReference>